<protein>
    <submittedName>
        <fullName evidence="1">Uncharacterized protein</fullName>
    </submittedName>
</protein>
<sequence length="93" mass="10247">MEDADEAVGKVAKGDVVWHAASALAVVVGPCLGEALSALMTWRMNESTSLVLRTYRQFTVVLRPESMATGWYRCSSYEPSSWRTGSGRHTPRL</sequence>
<keyword evidence="2" id="KW-1185">Reference proteome</keyword>
<evidence type="ECO:0000313" key="1">
    <source>
        <dbReference type="EMBL" id="ANZ39636.1"/>
    </source>
</evidence>
<dbReference type="EMBL" id="CP016793">
    <property type="protein sequence ID" value="ANZ39636.1"/>
    <property type="molecule type" value="Genomic_DNA"/>
</dbReference>
<name>A0A1B2HPK3_9PSEU</name>
<dbReference type="STRING" id="1586287.BBK82_29925"/>
<organism evidence="1 2">
    <name type="scientific">Lentzea guizhouensis</name>
    <dbReference type="NCBI Taxonomy" id="1586287"/>
    <lineage>
        <taxon>Bacteria</taxon>
        <taxon>Bacillati</taxon>
        <taxon>Actinomycetota</taxon>
        <taxon>Actinomycetes</taxon>
        <taxon>Pseudonocardiales</taxon>
        <taxon>Pseudonocardiaceae</taxon>
        <taxon>Lentzea</taxon>
    </lineage>
</organism>
<proteinExistence type="predicted"/>
<dbReference type="Proteomes" id="UP000093053">
    <property type="component" value="Chromosome"/>
</dbReference>
<gene>
    <name evidence="1" type="ORF">BBK82_29925</name>
</gene>
<accession>A0A1B2HPK3</accession>
<dbReference type="KEGG" id="led:BBK82_29925"/>
<evidence type="ECO:0000313" key="2">
    <source>
        <dbReference type="Proteomes" id="UP000093053"/>
    </source>
</evidence>
<reference evidence="1 2" key="1">
    <citation type="submission" date="2016-07" db="EMBL/GenBank/DDBJ databases">
        <title>Complete genome sequence of the Lentzea guizhouensis DHS C013.</title>
        <authorList>
            <person name="Cao C."/>
        </authorList>
    </citation>
    <scope>NUCLEOTIDE SEQUENCE [LARGE SCALE GENOMIC DNA]</scope>
    <source>
        <strain evidence="1 2">DHS C013</strain>
    </source>
</reference>
<dbReference type="AlphaFoldDB" id="A0A1B2HPK3"/>